<evidence type="ECO:0000313" key="13">
    <source>
        <dbReference type="Proteomes" id="UP001557485"/>
    </source>
</evidence>
<feature type="binding site" evidence="8">
    <location>
        <begin position="560"/>
        <end position="563"/>
    </location>
    <ligand>
        <name>GTP</name>
        <dbReference type="ChEBI" id="CHEBI:37565"/>
    </ligand>
</feature>
<dbReference type="Pfam" id="PF00009">
    <property type="entry name" value="GTP_EFTU"/>
    <property type="match status" value="1"/>
</dbReference>
<feature type="binding site" evidence="8">
    <location>
        <begin position="460"/>
        <end position="467"/>
    </location>
    <ligand>
        <name>GTP</name>
        <dbReference type="ChEBI" id="CHEBI:37565"/>
    </ligand>
</feature>
<evidence type="ECO:0000256" key="6">
    <source>
        <dbReference type="ARBA" id="ARBA00022917"/>
    </source>
</evidence>
<comment type="subcellular location">
    <subcellularLocation>
        <location evidence="8">Cytoplasm</location>
    </subcellularLocation>
</comment>
<feature type="region of interest" description="G-domain" evidence="8">
    <location>
        <begin position="454"/>
        <end position="602"/>
    </location>
</feature>
<comment type="function">
    <text evidence="8 9">One of the essential components for the initiation of protein synthesis. Protects formylmethionyl-tRNA from spontaneous hydrolysis and promotes its binding to the 30S ribosomal subunits. Also involved in the hydrolysis of GTP during the formation of the 70S ribosomal complex.</text>
</comment>
<dbReference type="SUPFAM" id="SSF50447">
    <property type="entry name" value="Translation proteins"/>
    <property type="match status" value="2"/>
</dbReference>
<dbReference type="PANTHER" id="PTHR43381">
    <property type="entry name" value="TRANSLATION INITIATION FACTOR IF-2-RELATED"/>
    <property type="match status" value="1"/>
</dbReference>
<dbReference type="Pfam" id="PF22042">
    <property type="entry name" value="EF-G_D2"/>
    <property type="match status" value="1"/>
</dbReference>
<sequence>MAEVTVSQLAEVVGAPVERLLRQMKEAGLSHSAAQQAVSDEDKQTLLTFLKRSHGESAEAPQQITLKRKTLSTLKTGSGAGKKTVNIEVRKKRTYVKRDPAEMAAEAAAEEARLRGDAEPAAVADEVAPAVEVAPVVAEPVVAETPVKEAPVEPKVEEAVAEVAVPEPAPEKKEAEPVKAEEPAAVEKPAVEKSVPAEPVAEVAKPANKTDEYREVVENVLDVDPEVLRQRAILRRKAEEERVKERRAAVVAEKKREEEQRKAARVKAAAAPSKAAPQSQDAAPASAPAATEKGDDKPAPRHHRRAAAAPAAAGDDDRPRRKGGKSRGNKRDDFDGSFAGGRRKKKTLKLPDDAQRHAFNAPTDKIVYAVNVGETTTAAELATQMKVKAAEVIKEMIKMGMMVTINQPIDQDTAQLVVEEMGHTVKLVSEDAVEEALEETLGARGAGTMVARAPVVTVMGHVDHGKTSLLDYIRKAKVASGEAGGITQHIGAYHVETGHGMITFLDTPGHAAFTQMRARGAKSTDIVILVVAADDGVMPQTEEAITHAKAAGVPLVVAVNKMDKEGADPERVKNELSQRNVISEEWGGDTQFVYVSAHSGEGIDKLLDAILLQAELLELKAAPDLPAQGLVIESRLDKGRGAVASLLIQSGTLKQGDIVLAGQCSGRVRAMTDENGKPVKEAGPSIPVEILGLDGTPDAGDSFVVVENDKRAREVADFRQVREREQRIKRQQAAKLDRMFESMESAERRILNIVLKTDVRGSLEALQASLLDIGNEEVNVNIVSAGVGGITETDVNLALTSGAVMFGFNVRADSSARKLAENEGVDLRYYSVIYDVIDDVTAALTGMLSPEMREEIVGVAEVRDVFRSPKFGDIAGCMVVEGTVYRSKRIRVLRADVVIYEGELESLRRFKDDAAEVKNGMECGIGVKNYKDVRPGDKIEVYEVKEIARSL</sequence>
<dbReference type="InterPro" id="IPR015760">
    <property type="entry name" value="TIF_IF2"/>
</dbReference>
<dbReference type="Pfam" id="PF11987">
    <property type="entry name" value="IF-2"/>
    <property type="match status" value="1"/>
</dbReference>
<protein>
    <recommendedName>
        <fullName evidence="2 8">Translation initiation factor IF-2</fullName>
    </recommendedName>
</protein>
<accession>A0ABV3UCN2</accession>
<dbReference type="PANTHER" id="PTHR43381:SF5">
    <property type="entry name" value="TR-TYPE G DOMAIN-CONTAINING PROTEIN"/>
    <property type="match status" value="1"/>
</dbReference>
<dbReference type="Gene3D" id="3.40.50.300">
    <property type="entry name" value="P-loop containing nucleotide triphosphate hydrolases"/>
    <property type="match status" value="1"/>
</dbReference>
<evidence type="ECO:0000259" key="11">
    <source>
        <dbReference type="PROSITE" id="PS51722"/>
    </source>
</evidence>
<dbReference type="CDD" id="cd03702">
    <property type="entry name" value="IF2_mtIF2_II"/>
    <property type="match status" value="1"/>
</dbReference>
<comment type="similarity">
    <text evidence="1 8 9">Belongs to the TRAFAC class translation factor GTPase superfamily. Classic translation factor GTPase family. IF-2 subfamily.</text>
</comment>
<dbReference type="Gene3D" id="2.40.30.10">
    <property type="entry name" value="Translation factors"/>
    <property type="match status" value="2"/>
</dbReference>
<dbReference type="InterPro" id="IPR000178">
    <property type="entry name" value="TF_IF2_bacterial-like"/>
</dbReference>
<dbReference type="InterPro" id="IPR006847">
    <property type="entry name" value="IF2_N"/>
</dbReference>
<keyword evidence="7 8" id="KW-0342">GTP-binding</keyword>
<organism evidence="12 13">
    <name type="scientific">Zhongshania guokunii</name>
    <dbReference type="NCBI Taxonomy" id="641783"/>
    <lineage>
        <taxon>Bacteria</taxon>
        <taxon>Pseudomonadati</taxon>
        <taxon>Pseudomonadota</taxon>
        <taxon>Gammaproteobacteria</taxon>
        <taxon>Cellvibrionales</taxon>
        <taxon>Spongiibacteraceae</taxon>
        <taxon>Zhongshania</taxon>
    </lineage>
</organism>
<dbReference type="GO" id="GO:0003743">
    <property type="term" value="F:translation initiation factor activity"/>
    <property type="evidence" value="ECO:0007669"/>
    <property type="project" value="UniProtKB-KW"/>
</dbReference>
<dbReference type="InterPro" id="IPR009000">
    <property type="entry name" value="Transl_B-barrel_sf"/>
</dbReference>
<dbReference type="PROSITE" id="PS51722">
    <property type="entry name" value="G_TR_2"/>
    <property type="match status" value="1"/>
</dbReference>
<dbReference type="CDD" id="cd03692">
    <property type="entry name" value="mtIF2_IVc"/>
    <property type="match status" value="1"/>
</dbReference>
<dbReference type="InterPro" id="IPR000795">
    <property type="entry name" value="T_Tr_GTP-bd_dom"/>
</dbReference>
<dbReference type="InterPro" id="IPR027417">
    <property type="entry name" value="P-loop_NTPase"/>
</dbReference>
<dbReference type="InterPro" id="IPR053905">
    <property type="entry name" value="EF-G-like_DII"/>
</dbReference>
<dbReference type="PROSITE" id="PS01176">
    <property type="entry name" value="IF2"/>
    <property type="match status" value="1"/>
</dbReference>
<feature type="compositionally biased region" description="Low complexity" evidence="10">
    <location>
        <begin position="186"/>
        <end position="206"/>
    </location>
</feature>
<dbReference type="NCBIfam" id="TIGR00487">
    <property type="entry name" value="IF-2"/>
    <property type="match status" value="1"/>
</dbReference>
<name>A0ABV3UCN2_9GAMM</name>
<keyword evidence="5 8" id="KW-0547">Nucleotide-binding</keyword>
<evidence type="ECO:0000256" key="4">
    <source>
        <dbReference type="ARBA" id="ARBA00022540"/>
    </source>
</evidence>
<dbReference type="Proteomes" id="UP001557485">
    <property type="component" value="Unassembled WGS sequence"/>
</dbReference>
<dbReference type="SUPFAM" id="SSF52540">
    <property type="entry name" value="P-loop containing nucleoside triphosphate hydrolases"/>
    <property type="match status" value="1"/>
</dbReference>
<dbReference type="Pfam" id="PF08364">
    <property type="entry name" value="IF2_assoc"/>
    <property type="match status" value="1"/>
</dbReference>
<dbReference type="InterPro" id="IPR036925">
    <property type="entry name" value="TIF_IF2_dom3_sf"/>
</dbReference>
<feature type="compositionally biased region" description="Basic and acidic residues" evidence="10">
    <location>
        <begin position="169"/>
        <end position="182"/>
    </location>
</feature>
<dbReference type="EMBL" id="JBFRYA010000017">
    <property type="protein sequence ID" value="MEX1670494.1"/>
    <property type="molecule type" value="Genomic_DNA"/>
</dbReference>
<evidence type="ECO:0000256" key="9">
    <source>
        <dbReference type="RuleBase" id="RU000644"/>
    </source>
</evidence>
<keyword evidence="3 8" id="KW-0963">Cytoplasm</keyword>
<feature type="region of interest" description="Disordered" evidence="10">
    <location>
        <begin position="233"/>
        <end position="355"/>
    </location>
</feature>
<keyword evidence="6 8" id="KW-0648">Protein biosynthesis</keyword>
<dbReference type="Gene3D" id="3.40.50.10050">
    <property type="entry name" value="Translation initiation factor IF- 2, domain 3"/>
    <property type="match status" value="1"/>
</dbReference>
<evidence type="ECO:0000256" key="3">
    <source>
        <dbReference type="ARBA" id="ARBA00022490"/>
    </source>
</evidence>
<dbReference type="SUPFAM" id="SSF52156">
    <property type="entry name" value="Initiation factor IF2/eIF5b, domain 3"/>
    <property type="match status" value="1"/>
</dbReference>
<dbReference type="InterPro" id="IPR023115">
    <property type="entry name" value="TIF_IF2_dom3"/>
</dbReference>
<evidence type="ECO:0000256" key="10">
    <source>
        <dbReference type="SAM" id="MobiDB-lite"/>
    </source>
</evidence>
<feature type="domain" description="Tr-type G" evidence="11">
    <location>
        <begin position="451"/>
        <end position="620"/>
    </location>
</feature>
<proteinExistence type="inferred from homology"/>
<gene>
    <name evidence="8 12" type="primary">infB</name>
    <name evidence="12" type="ORF">AB4876_16360</name>
</gene>
<evidence type="ECO:0000256" key="5">
    <source>
        <dbReference type="ARBA" id="ARBA00022741"/>
    </source>
</evidence>
<dbReference type="InterPro" id="IPR005225">
    <property type="entry name" value="Small_GTP-bd"/>
</dbReference>
<reference evidence="12 13" key="1">
    <citation type="journal article" date="2011" name="Int. J. Syst. Evol. Microbiol.">
        <title>Zhongshania antarctica gen. nov., sp. nov. and Zhongshania guokunii sp. nov., gammaproteobacteria respectively isolated from coastal attached (fast) ice and surface seawater of the Antarctic.</title>
        <authorList>
            <person name="Li H.J."/>
            <person name="Zhang X.Y."/>
            <person name="Chen C.X."/>
            <person name="Zhang Y.J."/>
            <person name="Gao Z.M."/>
            <person name="Yu Y."/>
            <person name="Chen X.L."/>
            <person name="Chen B."/>
            <person name="Zhang Y.Z."/>
        </authorList>
    </citation>
    <scope>NUCLEOTIDE SEQUENCE [LARGE SCALE GENOMIC DNA]</scope>
    <source>
        <strain evidence="12 13">ZS6-22T</strain>
    </source>
</reference>
<evidence type="ECO:0000256" key="2">
    <source>
        <dbReference type="ARBA" id="ARBA00020675"/>
    </source>
</evidence>
<dbReference type="InterPro" id="IPR013575">
    <property type="entry name" value="IF2_assoc_dom_bac"/>
</dbReference>
<evidence type="ECO:0000256" key="7">
    <source>
        <dbReference type="ARBA" id="ARBA00023134"/>
    </source>
</evidence>
<feature type="compositionally biased region" description="Low complexity" evidence="10">
    <location>
        <begin position="266"/>
        <end position="290"/>
    </location>
</feature>
<feature type="binding site" evidence="8">
    <location>
        <begin position="506"/>
        <end position="510"/>
    </location>
    <ligand>
        <name>GTP</name>
        <dbReference type="ChEBI" id="CHEBI:37565"/>
    </ligand>
</feature>
<dbReference type="RefSeq" id="WP_368382821.1">
    <property type="nucleotide sequence ID" value="NZ_JBFRYA010000017.1"/>
</dbReference>
<dbReference type="InterPro" id="IPR044145">
    <property type="entry name" value="IF2_II"/>
</dbReference>
<dbReference type="CDD" id="cd01887">
    <property type="entry name" value="IF2_eIF5B"/>
    <property type="match status" value="1"/>
</dbReference>
<dbReference type="NCBIfam" id="TIGR00231">
    <property type="entry name" value="small_GTP"/>
    <property type="match status" value="1"/>
</dbReference>
<evidence type="ECO:0000256" key="1">
    <source>
        <dbReference type="ARBA" id="ARBA00007733"/>
    </source>
</evidence>
<keyword evidence="13" id="KW-1185">Reference proteome</keyword>
<feature type="region of interest" description="Disordered" evidence="10">
    <location>
        <begin position="161"/>
        <end position="206"/>
    </location>
</feature>
<dbReference type="Pfam" id="PF04760">
    <property type="entry name" value="IF2_N"/>
    <property type="match status" value="2"/>
</dbReference>
<evidence type="ECO:0000313" key="12">
    <source>
        <dbReference type="EMBL" id="MEX1670494.1"/>
    </source>
</evidence>
<dbReference type="SUPFAM" id="SSF46955">
    <property type="entry name" value="Putative DNA-binding domain"/>
    <property type="match status" value="1"/>
</dbReference>
<dbReference type="Gene3D" id="3.30.56.50">
    <property type="entry name" value="Putative DNA-binding domain, N-terminal subdomain of bacterial translation initiation factor IF2"/>
    <property type="match status" value="1"/>
</dbReference>
<feature type="compositionally biased region" description="Basic and acidic residues" evidence="10">
    <location>
        <begin position="236"/>
        <end position="262"/>
    </location>
</feature>
<comment type="caution">
    <text evidence="12">The sequence shown here is derived from an EMBL/GenBank/DDBJ whole genome shotgun (WGS) entry which is preliminary data.</text>
</comment>
<evidence type="ECO:0000256" key="8">
    <source>
        <dbReference type="HAMAP-Rule" id="MF_00100"/>
    </source>
</evidence>
<dbReference type="InterPro" id="IPR009061">
    <property type="entry name" value="DNA-bd_dom_put_sf"/>
</dbReference>
<keyword evidence="4 8" id="KW-0396">Initiation factor</keyword>
<dbReference type="HAMAP" id="MF_00100_B">
    <property type="entry name" value="IF_2_B"/>
    <property type="match status" value="1"/>
</dbReference>